<dbReference type="CDD" id="cd14275">
    <property type="entry name" value="UBA_EF-Ts"/>
    <property type="match status" value="1"/>
</dbReference>
<keyword evidence="3 6" id="KW-0251">Elongation factor</keyword>
<dbReference type="InterPro" id="IPR001816">
    <property type="entry name" value="Transl_elong_EFTs/EF1B"/>
</dbReference>
<dbReference type="PROSITE" id="PS01126">
    <property type="entry name" value="EF_TS_1"/>
    <property type="match status" value="1"/>
</dbReference>
<feature type="domain" description="Translation elongation factor EFTs/EF1B dimerisation" evidence="7">
    <location>
        <begin position="71"/>
        <end position="274"/>
    </location>
</feature>
<dbReference type="AlphaFoldDB" id="A0A2T0RBP4"/>
<dbReference type="GO" id="GO:0005737">
    <property type="term" value="C:cytoplasm"/>
    <property type="evidence" value="ECO:0007669"/>
    <property type="project" value="UniProtKB-SubCell"/>
</dbReference>
<dbReference type="GO" id="GO:0003746">
    <property type="term" value="F:translation elongation factor activity"/>
    <property type="evidence" value="ECO:0007669"/>
    <property type="project" value="UniProtKB-UniRule"/>
</dbReference>
<dbReference type="RefSeq" id="WP_106207145.1">
    <property type="nucleotide sequence ID" value="NZ_PVZF01000001.1"/>
</dbReference>
<dbReference type="InterPro" id="IPR009060">
    <property type="entry name" value="UBA-like_sf"/>
</dbReference>
<dbReference type="HAMAP" id="MF_00050">
    <property type="entry name" value="EF_Ts"/>
    <property type="match status" value="1"/>
</dbReference>
<dbReference type="Proteomes" id="UP000238083">
    <property type="component" value="Unassembled WGS sequence"/>
</dbReference>
<comment type="subcellular location">
    <subcellularLocation>
        <location evidence="6">Cytoplasm</location>
    </subcellularLocation>
</comment>
<comment type="function">
    <text evidence="5 6">Associates with the EF-Tu.GDP complex and induces the exchange of GDP to GTP. It remains bound to the aminoacyl-tRNA.EF-Tu.GTP complex up to the GTP hydrolysis stage on the ribosome.</text>
</comment>
<dbReference type="Pfam" id="PF00889">
    <property type="entry name" value="EF_TS"/>
    <property type="match status" value="1"/>
</dbReference>
<dbReference type="EMBL" id="PVZF01000001">
    <property type="protein sequence ID" value="PRY18588.1"/>
    <property type="molecule type" value="Genomic_DNA"/>
</dbReference>
<gene>
    <name evidence="6" type="primary">tsf</name>
    <name evidence="8" type="ORF">CLV37_101834</name>
</gene>
<evidence type="ECO:0000256" key="3">
    <source>
        <dbReference type="ARBA" id="ARBA00022768"/>
    </source>
</evidence>
<comment type="similarity">
    <text evidence="1 6">Belongs to the EF-Ts family.</text>
</comment>
<keyword evidence="9" id="KW-1185">Reference proteome</keyword>
<keyword evidence="6" id="KW-0963">Cytoplasm</keyword>
<reference evidence="8 9" key="1">
    <citation type="submission" date="2018-03" db="EMBL/GenBank/DDBJ databases">
        <title>Genomic Encyclopedia of Archaeal and Bacterial Type Strains, Phase II (KMG-II): from individual species to whole genera.</title>
        <authorList>
            <person name="Goeker M."/>
        </authorList>
    </citation>
    <scope>NUCLEOTIDE SEQUENCE [LARGE SCALE GENOMIC DNA]</scope>
    <source>
        <strain evidence="8 9">DSM 19711</strain>
    </source>
</reference>
<evidence type="ECO:0000256" key="5">
    <source>
        <dbReference type="ARBA" id="ARBA00025453"/>
    </source>
</evidence>
<proteinExistence type="inferred from homology"/>
<sequence length="275" mass="29165">MAAYTAADVKALREKTGAGMLDCKNALVETDGDVEKAIELLRIKGQKGVAKRADRDASNGLVAVHVDGGLGVMVQVNCETDFVAKSEGFVALAEQVLAQAVAVGATDSAALLASEIDGKTVQSVLDEANATMGEKILVPNVARIEGKHVSAYLHRTATDLPPTIGVLVALDVDNDALGKDIAMHTAAMSPTYLTRDEVPAEKVESERRIAEETAREEKKPEAALPKIVEGRVNSFFKDNVLLEQPFAKDQKVTITKLLADAGAQVTAFARFRAGV</sequence>
<feature type="region of interest" description="Involved in Mg(2+) ion dislocation from EF-Tu" evidence="6">
    <location>
        <begin position="80"/>
        <end position="83"/>
    </location>
</feature>
<dbReference type="InterPro" id="IPR036402">
    <property type="entry name" value="EF-Ts_dimer_sf"/>
</dbReference>
<evidence type="ECO:0000259" key="7">
    <source>
        <dbReference type="Pfam" id="PF00889"/>
    </source>
</evidence>
<dbReference type="PANTHER" id="PTHR11741:SF0">
    <property type="entry name" value="ELONGATION FACTOR TS, MITOCHONDRIAL"/>
    <property type="match status" value="1"/>
</dbReference>
<keyword evidence="4 6" id="KW-0648">Protein biosynthesis</keyword>
<dbReference type="Gene3D" id="1.10.8.10">
    <property type="entry name" value="DNA helicase RuvA subunit, C-terminal domain"/>
    <property type="match status" value="1"/>
</dbReference>
<dbReference type="OrthoDB" id="9808348at2"/>
<dbReference type="Gene3D" id="3.30.479.20">
    <property type="entry name" value="Elongation factor Ts, dimerisation domain"/>
    <property type="match status" value="2"/>
</dbReference>
<dbReference type="SUPFAM" id="SSF54713">
    <property type="entry name" value="Elongation factor Ts (EF-Ts), dimerisation domain"/>
    <property type="match status" value="2"/>
</dbReference>
<name>A0A2T0RBP4_9ACTN</name>
<evidence type="ECO:0000313" key="8">
    <source>
        <dbReference type="EMBL" id="PRY18588.1"/>
    </source>
</evidence>
<dbReference type="PANTHER" id="PTHR11741">
    <property type="entry name" value="ELONGATION FACTOR TS"/>
    <property type="match status" value="1"/>
</dbReference>
<evidence type="ECO:0000313" key="9">
    <source>
        <dbReference type="Proteomes" id="UP000238083"/>
    </source>
</evidence>
<dbReference type="Gene3D" id="1.10.286.20">
    <property type="match status" value="1"/>
</dbReference>
<comment type="caution">
    <text evidence="8">The sequence shown here is derived from an EMBL/GenBank/DDBJ whole genome shotgun (WGS) entry which is preliminary data.</text>
</comment>
<organism evidence="8 9">
    <name type="scientific">Kineococcus rhizosphaerae</name>
    <dbReference type="NCBI Taxonomy" id="559628"/>
    <lineage>
        <taxon>Bacteria</taxon>
        <taxon>Bacillati</taxon>
        <taxon>Actinomycetota</taxon>
        <taxon>Actinomycetes</taxon>
        <taxon>Kineosporiales</taxon>
        <taxon>Kineosporiaceae</taxon>
        <taxon>Kineococcus</taxon>
    </lineage>
</organism>
<dbReference type="FunFam" id="1.10.286.20:FF:000001">
    <property type="entry name" value="Elongation factor Ts"/>
    <property type="match status" value="1"/>
</dbReference>
<evidence type="ECO:0000256" key="4">
    <source>
        <dbReference type="ARBA" id="ARBA00022917"/>
    </source>
</evidence>
<evidence type="ECO:0000256" key="2">
    <source>
        <dbReference type="ARBA" id="ARBA00016956"/>
    </source>
</evidence>
<accession>A0A2T0RBP4</accession>
<dbReference type="InterPro" id="IPR014039">
    <property type="entry name" value="Transl_elong_EFTs/EF1B_dimer"/>
</dbReference>
<dbReference type="NCBIfam" id="TIGR00116">
    <property type="entry name" value="tsf"/>
    <property type="match status" value="1"/>
</dbReference>
<protein>
    <recommendedName>
        <fullName evidence="2 6">Elongation factor Ts</fullName>
        <shortName evidence="6">EF-Ts</shortName>
    </recommendedName>
</protein>
<evidence type="ECO:0000256" key="1">
    <source>
        <dbReference type="ARBA" id="ARBA00005532"/>
    </source>
</evidence>
<dbReference type="InterPro" id="IPR018101">
    <property type="entry name" value="Transl_elong_Ts_CS"/>
</dbReference>
<dbReference type="FunFam" id="1.10.8.10:FF:000001">
    <property type="entry name" value="Elongation factor Ts"/>
    <property type="match status" value="1"/>
</dbReference>
<dbReference type="SUPFAM" id="SSF46934">
    <property type="entry name" value="UBA-like"/>
    <property type="match status" value="1"/>
</dbReference>
<evidence type="ECO:0000256" key="6">
    <source>
        <dbReference type="HAMAP-Rule" id="MF_00050"/>
    </source>
</evidence>